<dbReference type="RefSeq" id="WP_161691714.1">
    <property type="nucleotide sequence ID" value="NZ_JAAAMQ010000042.1"/>
</dbReference>
<evidence type="ECO:0000256" key="1">
    <source>
        <dbReference type="SAM" id="Phobius"/>
    </source>
</evidence>
<comment type="caution">
    <text evidence="2">The sequence shown here is derived from an EMBL/GenBank/DDBJ whole genome shotgun (WGS) entry which is preliminary data.</text>
</comment>
<proteinExistence type="predicted"/>
<sequence>MNHYLSMEHLKLRHSYINWVVAATNVIAVGFTGIMLLTAPLTNAVRLATFQNNFSVIWLYIGLTVLALEKSRQEQNAGNFFNVRDSVIDMPKYYHAVFLNLYRVFIEGLILYETFAFAFLFLVFGLTGIDLYQEMFLPGIFIALFAAWLLPVIYLLVINLNHIVAVALVFALLVSGLFPLPTPWSVATYNIAYLAGLSPNGLPLSHDNITLIGSALLTTLVMVALLEGILYLHTRRQHHDK</sequence>
<name>A0AAJ2Z0Y4_WEICO</name>
<keyword evidence="1" id="KW-1133">Transmembrane helix</keyword>
<evidence type="ECO:0000313" key="2">
    <source>
        <dbReference type="EMBL" id="NBA12581.1"/>
    </source>
</evidence>
<keyword evidence="1" id="KW-0472">Membrane</keyword>
<feature type="transmembrane region" description="Helical" evidence="1">
    <location>
        <begin position="209"/>
        <end position="232"/>
    </location>
</feature>
<dbReference type="AlphaFoldDB" id="A0AAJ2Z0Y4"/>
<protein>
    <submittedName>
        <fullName evidence="2">Uncharacterized protein</fullName>
    </submittedName>
</protein>
<feature type="transmembrane region" description="Helical" evidence="1">
    <location>
        <begin position="16"/>
        <end position="38"/>
    </location>
</feature>
<accession>A0AAJ2Z0Y4</accession>
<organism evidence="2 3">
    <name type="scientific">Weissella confusa</name>
    <name type="common">Lactobacillus confusus</name>
    <dbReference type="NCBI Taxonomy" id="1583"/>
    <lineage>
        <taxon>Bacteria</taxon>
        <taxon>Bacillati</taxon>
        <taxon>Bacillota</taxon>
        <taxon>Bacilli</taxon>
        <taxon>Lactobacillales</taxon>
        <taxon>Lactobacillaceae</taxon>
        <taxon>Weissella</taxon>
    </lineage>
</organism>
<feature type="transmembrane region" description="Helical" evidence="1">
    <location>
        <begin position="163"/>
        <end position="180"/>
    </location>
</feature>
<dbReference type="EMBL" id="JAAAMQ010000042">
    <property type="protein sequence ID" value="NBA12581.1"/>
    <property type="molecule type" value="Genomic_DNA"/>
</dbReference>
<feature type="transmembrane region" description="Helical" evidence="1">
    <location>
        <begin position="109"/>
        <end position="129"/>
    </location>
</feature>
<keyword evidence="1" id="KW-0812">Transmembrane</keyword>
<gene>
    <name evidence="2" type="ORF">GTU77_10370</name>
</gene>
<reference evidence="2" key="1">
    <citation type="submission" date="2020-01" db="EMBL/GenBank/DDBJ databases">
        <title>First Reported Case and Whole Genome of Weissella confusa in an Equid.</title>
        <authorList>
            <person name="Little S.V."/>
            <person name="Lawhon S.D."/>
        </authorList>
    </citation>
    <scope>NUCLEOTIDE SEQUENCE</scope>
    <source>
        <strain evidence="2">718955</strain>
    </source>
</reference>
<evidence type="ECO:0000313" key="3">
    <source>
        <dbReference type="Proteomes" id="UP000719917"/>
    </source>
</evidence>
<dbReference type="Proteomes" id="UP000719917">
    <property type="component" value="Unassembled WGS sequence"/>
</dbReference>
<feature type="transmembrane region" description="Helical" evidence="1">
    <location>
        <begin position="50"/>
        <end position="68"/>
    </location>
</feature>
<feature type="transmembrane region" description="Helical" evidence="1">
    <location>
        <begin position="135"/>
        <end position="156"/>
    </location>
</feature>